<dbReference type="AlphaFoldDB" id="A0A1F6DA29"/>
<accession>A0A1F6DA29</accession>
<evidence type="ECO:0000313" key="1">
    <source>
        <dbReference type="EMBL" id="OGG58235.1"/>
    </source>
</evidence>
<reference evidence="1 2" key="1">
    <citation type="journal article" date="2016" name="Nat. Commun.">
        <title>Thousands of microbial genomes shed light on interconnected biogeochemical processes in an aquifer system.</title>
        <authorList>
            <person name="Anantharaman K."/>
            <person name="Brown C.T."/>
            <person name="Hug L.A."/>
            <person name="Sharon I."/>
            <person name="Castelle C.J."/>
            <person name="Probst A.J."/>
            <person name="Thomas B.C."/>
            <person name="Singh A."/>
            <person name="Wilkins M.J."/>
            <person name="Karaoz U."/>
            <person name="Brodie E.L."/>
            <person name="Williams K.H."/>
            <person name="Hubbard S.S."/>
            <person name="Banfield J.F."/>
        </authorList>
    </citation>
    <scope>NUCLEOTIDE SEQUENCE [LARGE SCALE GENOMIC DNA]</scope>
</reference>
<evidence type="ECO:0008006" key="3">
    <source>
        <dbReference type="Google" id="ProtNLM"/>
    </source>
</evidence>
<gene>
    <name evidence="1" type="ORF">A3C86_03770</name>
</gene>
<organism evidence="1 2">
    <name type="scientific">Candidatus Kaiserbacteria bacterium RIFCSPHIGHO2_02_FULL_49_16</name>
    <dbReference type="NCBI Taxonomy" id="1798490"/>
    <lineage>
        <taxon>Bacteria</taxon>
        <taxon>Candidatus Kaiseribacteriota</taxon>
    </lineage>
</organism>
<dbReference type="EMBL" id="MFLD01000043">
    <property type="protein sequence ID" value="OGG58235.1"/>
    <property type="molecule type" value="Genomic_DNA"/>
</dbReference>
<dbReference type="Proteomes" id="UP000178042">
    <property type="component" value="Unassembled WGS sequence"/>
</dbReference>
<sequence length="234" mass="26433">MIEEKAQKTILKTTQKFWDAAVKSESFIDRARGKEVGHRMADFIDEETTALLEQTFKAVYHRTAKGGTVTRSMGDVWFPSKGIYHPINVKTSITGAKGQPNMVSLKKLLDALLDHKIDSYYLLIVKVSIGAKMSCEVHLVDLLDYLDYMAHDSGPGQIMLKAGLFFKSVESGVVPKKRTLGEKVRRLVEMLEGGDRRLATNRKRVLKRLKAKAMLYDESRHIVTPQTQAAYNFL</sequence>
<comment type="caution">
    <text evidence="1">The sequence shown here is derived from an EMBL/GenBank/DDBJ whole genome shotgun (WGS) entry which is preliminary data.</text>
</comment>
<evidence type="ECO:0000313" key="2">
    <source>
        <dbReference type="Proteomes" id="UP000178042"/>
    </source>
</evidence>
<name>A0A1F6DA29_9BACT</name>
<proteinExistence type="predicted"/>
<protein>
    <recommendedName>
        <fullName evidence="3">Restriction endonuclease</fullName>
    </recommendedName>
</protein>